<keyword evidence="2" id="KW-0238">DNA-binding</keyword>
<evidence type="ECO:0000256" key="3">
    <source>
        <dbReference type="ARBA" id="ARBA00023163"/>
    </source>
</evidence>
<comment type="function">
    <text evidence="4">Regulatory protein of the TOL plasmid xyl operons. XylS activates the xylXYZLTEGFJQKIH operon required for the degradation of toluene, m-xylene and p-xylene.</text>
</comment>
<evidence type="ECO:0000313" key="6">
    <source>
        <dbReference type="EMBL" id="KXO08471.1"/>
    </source>
</evidence>
<evidence type="ECO:0000256" key="2">
    <source>
        <dbReference type="ARBA" id="ARBA00023125"/>
    </source>
</evidence>
<protein>
    <submittedName>
        <fullName evidence="6">Transcriptional regulator, AraC family</fullName>
    </submittedName>
</protein>
<gene>
    <name evidence="6" type="ORF">J122_2843</name>
</gene>
<dbReference type="PANTHER" id="PTHR46796">
    <property type="entry name" value="HTH-TYPE TRANSCRIPTIONAL ACTIVATOR RHAS-RELATED"/>
    <property type="match status" value="1"/>
</dbReference>
<dbReference type="PROSITE" id="PS01124">
    <property type="entry name" value="HTH_ARAC_FAMILY_2"/>
    <property type="match status" value="1"/>
</dbReference>
<evidence type="ECO:0000256" key="1">
    <source>
        <dbReference type="ARBA" id="ARBA00023015"/>
    </source>
</evidence>
<keyword evidence="3" id="KW-0804">Transcription</keyword>
<sequence>MQGIWSASVSELANEPVVKLLHSEACSSIWFSLAGDVKIGDTPIPEGVILLPVEKVSENVSLFPKSQLAGIRFQPAIGYAVIGQHFDEPTALTADPAHLPGLSQLYSNLKSDHDNVSRVNTLQRWLSRHFRLTKTIPGPLKQALESFNENATPGVLNEQISVSQRHVERLFKHWMEMTPKQYQRILRVKRAIDYIREHSRANLAEVAHQFGFSDQAHMTREFRAIARITPGKV</sequence>
<evidence type="ECO:0000313" key="7">
    <source>
        <dbReference type="Proteomes" id="UP000070282"/>
    </source>
</evidence>
<organism evidence="6 7">
    <name type="scientific">Marinobacter excellens LAMA 842</name>
    <dbReference type="NCBI Taxonomy" id="1306954"/>
    <lineage>
        <taxon>Bacteria</taxon>
        <taxon>Pseudomonadati</taxon>
        <taxon>Pseudomonadota</taxon>
        <taxon>Gammaproteobacteria</taxon>
        <taxon>Pseudomonadales</taxon>
        <taxon>Marinobacteraceae</taxon>
        <taxon>Marinobacter</taxon>
    </lineage>
</organism>
<dbReference type="Proteomes" id="UP000070282">
    <property type="component" value="Unassembled WGS sequence"/>
</dbReference>
<comment type="caution">
    <text evidence="6">The sequence shown here is derived from an EMBL/GenBank/DDBJ whole genome shotgun (WGS) entry which is preliminary data.</text>
</comment>
<dbReference type="SUPFAM" id="SSF46689">
    <property type="entry name" value="Homeodomain-like"/>
    <property type="match status" value="1"/>
</dbReference>
<dbReference type="SMART" id="SM00342">
    <property type="entry name" value="HTH_ARAC"/>
    <property type="match status" value="1"/>
</dbReference>
<dbReference type="InterPro" id="IPR018060">
    <property type="entry name" value="HTH_AraC"/>
</dbReference>
<feature type="domain" description="HTH araC/xylS-type" evidence="5">
    <location>
        <begin position="156"/>
        <end position="233"/>
    </location>
</feature>
<dbReference type="GO" id="GO:0043565">
    <property type="term" value="F:sequence-specific DNA binding"/>
    <property type="evidence" value="ECO:0007669"/>
    <property type="project" value="InterPro"/>
</dbReference>
<evidence type="ECO:0000256" key="4">
    <source>
        <dbReference type="ARBA" id="ARBA00037345"/>
    </source>
</evidence>
<dbReference type="EMBL" id="LOCO01000016">
    <property type="protein sequence ID" value="KXO08471.1"/>
    <property type="molecule type" value="Genomic_DNA"/>
</dbReference>
<dbReference type="InterPro" id="IPR009057">
    <property type="entry name" value="Homeodomain-like_sf"/>
</dbReference>
<proteinExistence type="predicted"/>
<dbReference type="InterPro" id="IPR050204">
    <property type="entry name" value="AraC_XylS_family_regulators"/>
</dbReference>
<dbReference type="GO" id="GO:0003700">
    <property type="term" value="F:DNA-binding transcription factor activity"/>
    <property type="evidence" value="ECO:0007669"/>
    <property type="project" value="InterPro"/>
</dbReference>
<keyword evidence="1" id="KW-0805">Transcription regulation</keyword>
<evidence type="ECO:0000259" key="5">
    <source>
        <dbReference type="PROSITE" id="PS01124"/>
    </source>
</evidence>
<keyword evidence="7" id="KW-1185">Reference proteome</keyword>
<dbReference type="PATRIC" id="fig|1306954.6.peg.1123"/>
<name>A0A137S7R0_9GAMM</name>
<dbReference type="Gene3D" id="1.10.10.60">
    <property type="entry name" value="Homeodomain-like"/>
    <property type="match status" value="1"/>
</dbReference>
<accession>A0A137S7R0</accession>
<dbReference type="AlphaFoldDB" id="A0A137S7R0"/>
<dbReference type="PANTHER" id="PTHR46796:SF13">
    <property type="entry name" value="HTH-TYPE TRANSCRIPTIONAL ACTIVATOR RHAS"/>
    <property type="match status" value="1"/>
</dbReference>
<dbReference type="Pfam" id="PF12833">
    <property type="entry name" value="HTH_18"/>
    <property type="match status" value="1"/>
</dbReference>
<reference evidence="7" key="1">
    <citation type="submission" date="2015-12" db="EMBL/GenBank/DDBJ databases">
        <authorList>
            <person name="Lima A."/>
            <person name="Farahani Zayas N."/>
            <person name="Castro Da Silva M.A."/>
            <person name="Cabral A."/>
            <person name="Pessatti M.L."/>
        </authorList>
    </citation>
    <scope>NUCLEOTIDE SEQUENCE [LARGE SCALE GENOMIC DNA]</scope>
    <source>
        <strain evidence="7">LAMA 842</strain>
    </source>
</reference>